<dbReference type="Pfam" id="PF02786">
    <property type="entry name" value="CPSase_L_D2"/>
    <property type="match status" value="1"/>
</dbReference>
<dbReference type="PROSITE" id="PS50979">
    <property type="entry name" value="BC"/>
    <property type="match status" value="1"/>
</dbReference>
<dbReference type="InterPro" id="IPR011054">
    <property type="entry name" value="Rudment_hybrid_motif"/>
</dbReference>
<accession>A0A9P6YG48</accession>
<keyword evidence="4" id="KW-0092">Biotin</keyword>
<dbReference type="InterPro" id="IPR005479">
    <property type="entry name" value="CPAse_ATP-bd"/>
</dbReference>
<dbReference type="PANTHER" id="PTHR48095:SF2">
    <property type="entry name" value="BIOTIN CARBOXYLASE, CHLOROPLASTIC"/>
    <property type="match status" value="1"/>
</dbReference>
<keyword evidence="3 5" id="KW-0067">ATP-binding</keyword>
<evidence type="ECO:0000256" key="3">
    <source>
        <dbReference type="ARBA" id="ARBA00022840"/>
    </source>
</evidence>
<dbReference type="InterPro" id="IPR011764">
    <property type="entry name" value="Biotin_carboxylation_dom"/>
</dbReference>
<dbReference type="PROSITE" id="PS50975">
    <property type="entry name" value="ATP_GRASP"/>
    <property type="match status" value="1"/>
</dbReference>
<evidence type="ECO:0000256" key="5">
    <source>
        <dbReference type="PROSITE-ProRule" id="PRU00409"/>
    </source>
</evidence>
<dbReference type="AlphaFoldDB" id="A0A9P6YG48"/>
<reference evidence="8 9" key="1">
    <citation type="journal article" date="2020" name="Microb. Genom.">
        <title>Genetic diversity of clinical and environmental Mucorales isolates obtained from an investigation of mucormycosis cases among solid organ transplant recipients.</title>
        <authorList>
            <person name="Nguyen M.H."/>
            <person name="Kaul D."/>
            <person name="Muto C."/>
            <person name="Cheng S.J."/>
            <person name="Richter R.A."/>
            <person name="Bruno V.M."/>
            <person name="Liu G."/>
            <person name="Beyhan S."/>
            <person name="Sundermann A.J."/>
            <person name="Mounaud S."/>
            <person name="Pasculle A.W."/>
            <person name="Nierman W.C."/>
            <person name="Driscoll E."/>
            <person name="Cumbie R."/>
            <person name="Clancy C.J."/>
            <person name="Dupont C.L."/>
        </authorList>
    </citation>
    <scope>NUCLEOTIDE SEQUENCE [LARGE SCALE GENOMIC DNA]</scope>
    <source>
        <strain evidence="8 9">GL24</strain>
    </source>
</reference>
<dbReference type="PANTHER" id="PTHR48095">
    <property type="entry name" value="PYRUVATE CARBOXYLASE SUBUNIT A"/>
    <property type="match status" value="1"/>
</dbReference>
<gene>
    <name evidence="8" type="ORF">G6F50_013522</name>
</gene>
<dbReference type="InterPro" id="IPR005482">
    <property type="entry name" value="Biotin_COase_C"/>
</dbReference>
<dbReference type="Pfam" id="PF02785">
    <property type="entry name" value="Biotin_carb_C"/>
    <property type="match status" value="1"/>
</dbReference>
<dbReference type="InterPro" id="IPR013815">
    <property type="entry name" value="ATP_grasp_subdomain_1"/>
</dbReference>
<comment type="caution">
    <text evidence="8">The sequence shown here is derived from an EMBL/GenBank/DDBJ whole genome shotgun (WGS) entry which is preliminary data.</text>
</comment>
<evidence type="ECO:0000256" key="2">
    <source>
        <dbReference type="ARBA" id="ARBA00022741"/>
    </source>
</evidence>
<dbReference type="GO" id="GO:0005524">
    <property type="term" value="F:ATP binding"/>
    <property type="evidence" value="ECO:0007669"/>
    <property type="project" value="UniProtKB-UniRule"/>
</dbReference>
<evidence type="ECO:0000313" key="9">
    <source>
        <dbReference type="Proteomes" id="UP000740926"/>
    </source>
</evidence>
<dbReference type="GO" id="GO:0046872">
    <property type="term" value="F:metal ion binding"/>
    <property type="evidence" value="ECO:0007669"/>
    <property type="project" value="InterPro"/>
</dbReference>
<feature type="domain" description="ATP-grasp" evidence="6">
    <location>
        <begin position="25"/>
        <end position="185"/>
    </location>
</feature>
<dbReference type="SMART" id="SM00878">
    <property type="entry name" value="Biotin_carb_C"/>
    <property type="match status" value="1"/>
</dbReference>
<protein>
    <recommendedName>
        <fullName evidence="10">Biotin carboxylase</fullName>
    </recommendedName>
</protein>
<dbReference type="PROSITE" id="PS00867">
    <property type="entry name" value="CPSASE_2"/>
    <property type="match status" value="1"/>
</dbReference>
<name>A0A9P6YG48_9FUNG</name>
<dbReference type="Gene3D" id="3.30.470.20">
    <property type="entry name" value="ATP-grasp fold, B domain"/>
    <property type="match status" value="1"/>
</dbReference>
<dbReference type="EMBL" id="JAANIU010005429">
    <property type="protein sequence ID" value="KAG1547683.1"/>
    <property type="molecule type" value="Genomic_DNA"/>
</dbReference>
<dbReference type="InterPro" id="IPR011761">
    <property type="entry name" value="ATP-grasp"/>
</dbReference>
<evidence type="ECO:0000313" key="8">
    <source>
        <dbReference type="EMBL" id="KAG1547683.1"/>
    </source>
</evidence>
<dbReference type="InterPro" id="IPR051602">
    <property type="entry name" value="ACC_Biotin_Carboxylase"/>
</dbReference>
<keyword evidence="2 5" id="KW-0547">Nucleotide-binding</keyword>
<evidence type="ECO:0000259" key="6">
    <source>
        <dbReference type="PROSITE" id="PS50975"/>
    </source>
</evidence>
<dbReference type="SUPFAM" id="SSF56059">
    <property type="entry name" value="Glutathione synthetase ATP-binding domain-like"/>
    <property type="match status" value="1"/>
</dbReference>
<keyword evidence="9" id="KW-1185">Reference proteome</keyword>
<evidence type="ECO:0000256" key="1">
    <source>
        <dbReference type="ARBA" id="ARBA00022598"/>
    </source>
</evidence>
<dbReference type="SUPFAM" id="SSF51246">
    <property type="entry name" value="Rudiment single hybrid motif"/>
    <property type="match status" value="1"/>
</dbReference>
<dbReference type="InterPro" id="IPR019489">
    <property type="entry name" value="Clp_ATPase_C"/>
</dbReference>
<dbReference type="Gene3D" id="3.30.1490.20">
    <property type="entry name" value="ATP-grasp fold, A domain"/>
    <property type="match status" value="1"/>
</dbReference>
<evidence type="ECO:0000256" key="4">
    <source>
        <dbReference type="ARBA" id="ARBA00023267"/>
    </source>
</evidence>
<keyword evidence="1" id="KW-0436">Ligase</keyword>
<evidence type="ECO:0000259" key="7">
    <source>
        <dbReference type="PROSITE" id="PS50979"/>
    </source>
</evidence>
<dbReference type="Proteomes" id="UP000740926">
    <property type="component" value="Unassembled WGS sequence"/>
</dbReference>
<dbReference type="SMART" id="SM01086">
    <property type="entry name" value="ClpB_D2-small"/>
    <property type="match status" value="1"/>
</dbReference>
<proteinExistence type="predicted"/>
<sequence>MRQAALDAGALAAIDGAAPDAAQQIIKAAGGGGGRGMRVVHAEASLKTSIETTKSEAKAAFGNGEVYMEKFLENPRHVEIQVLADGQGNAIHLGERDCSMQRRHQKVVEEAPAPGISAEQREQIGKVCTEACVRIGYRGAGTFEFLYEDGRFYFIEMNTRIQVEHPVTEMVTGIDLVAEQLKIAAGQKLSIKQSDVVLTGHAIECRINAEDAETFVPRPGTITGVHPPGGPGVRVDTHIYSGYRVPSNYDSMIGKLIVHGPDRETAIARMRVALSEMVVDGIKTNIALQQRIMRDKGFQAGGQNIHYLEKRLAERGLKLVVSDAAFDLLGNVGFDPVYGARPLKRAIQAQLENPLAQKILSGAFVNGDTIEVGNDGGHLVFAKA</sequence>
<dbReference type="Gene3D" id="1.10.8.60">
    <property type="match status" value="1"/>
</dbReference>
<dbReference type="GO" id="GO:0016874">
    <property type="term" value="F:ligase activity"/>
    <property type="evidence" value="ECO:0007669"/>
    <property type="project" value="UniProtKB-KW"/>
</dbReference>
<evidence type="ECO:0008006" key="10">
    <source>
        <dbReference type="Google" id="ProtNLM"/>
    </source>
</evidence>
<feature type="domain" description="Biotin carboxylation" evidence="7">
    <location>
        <begin position="1"/>
        <end position="313"/>
    </location>
</feature>
<organism evidence="8 9">
    <name type="scientific">Rhizopus delemar</name>
    <dbReference type="NCBI Taxonomy" id="936053"/>
    <lineage>
        <taxon>Eukaryota</taxon>
        <taxon>Fungi</taxon>
        <taxon>Fungi incertae sedis</taxon>
        <taxon>Mucoromycota</taxon>
        <taxon>Mucoromycotina</taxon>
        <taxon>Mucoromycetes</taxon>
        <taxon>Mucorales</taxon>
        <taxon>Mucorineae</taxon>
        <taxon>Rhizopodaceae</taxon>
        <taxon>Rhizopus</taxon>
    </lineage>
</organism>